<evidence type="ECO:0000256" key="1">
    <source>
        <dbReference type="SAM" id="MobiDB-lite"/>
    </source>
</evidence>
<sequence>LKIDRVDVVKAEDSEETKAKQAMPGKPAILIE</sequence>
<dbReference type="EMBL" id="BARS01054687">
    <property type="protein sequence ID" value="GAG50913.1"/>
    <property type="molecule type" value="Genomic_DNA"/>
</dbReference>
<name>X0YR91_9ZZZZ</name>
<reference evidence="2" key="1">
    <citation type="journal article" date="2014" name="Front. Microbiol.">
        <title>High frequency of phylogenetically diverse reductive dehalogenase-homologous genes in deep subseafloor sedimentary metagenomes.</title>
        <authorList>
            <person name="Kawai M."/>
            <person name="Futagami T."/>
            <person name="Toyoda A."/>
            <person name="Takaki Y."/>
            <person name="Nishi S."/>
            <person name="Hori S."/>
            <person name="Arai W."/>
            <person name="Tsubouchi T."/>
            <person name="Morono Y."/>
            <person name="Uchiyama I."/>
            <person name="Ito T."/>
            <person name="Fujiyama A."/>
            <person name="Inagaki F."/>
            <person name="Takami H."/>
        </authorList>
    </citation>
    <scope>NUCLEOTIDE SEQUENCE</scope>
    <source>
        <strain evidence="2">Expedition CK06-06</strain>
    </source>
</reference>
<comment type="caution">
    <text evidence="2">The sequence shown here is derived from an EMBL/GenBank/DDBJ whole genome shotgun (WGS) entry which is preliminary data.</text>
</comment>
<protein>
    <submittedName>
        <fullName evidence="2">Uncharacterized protein</fullName>
    </submittedName>
</protein>
<gene>
    <name evidence="2" type="ORF">S01H1_80906</name>
</gene>
<dbReference type="Gene3D" id="3.30.2320.20">
    <property type="entry name" value="Class I aminoacyl-tRNA synthetases (RS)"/>
    <property type="match status" value="1"/>
</dbReference>
<dbReference type="AlphaFoldDB" id="X0YR91"/>
<feature type="region of interest" description="Disordered" evidence="1">
    <location>
        <begin position="12"/>
        <end position="32"/>
    </location>
</feature>
<proteinExistence type="predicted"/>
<organism evidence="2">
    <name type="scientific">marine sediment metagenome</name>
    <dbReference type="NCBI Taxonomy" id="412755"/>
    <lineage>
        <taxon>unclassified sequences</taxon>
        <taxon>metagenomes</taxon>
        <taxon>ecological metagenomes</taxon>
    </lineage>
</organism>
<feature type="non-terminal residue" evidence="2">
    <location>
        <position position="1"/>
    </location>
</feature>
<accession>X0YR91</accession>
<evidence type="ECO:0000313" key="2">
    <source>
        <dbReference type="EMBL" id="GAG50913.1"/>
    </source>
</evidence>